<feature type="transmembrane region" description="Helical" evidence="1">
    <location>
        <begin position="6"/>
        <end position="25"/>
    </location>
</feature>
<keyword evidence="1" id="KW-0472">Membrane</keyword>
<proteinExistence type="predicted"/>
<evidence type="ECO:0000313" key="2">
    <source>
        <dbReference type="EMBL" id="OGZ56144.1"/>
    </source>
</evidence>
<protein>
    <recommendedName>
        <fullName evidence="4">DUF4446 domain-containing protein</fullName>
    </recommendedName>
</protein>
<dbReference type="STRING" id="1802129.A3J04_00265"/>
<name>A0A1G2H104_9BACT</name>
<accession>A0A1G2H104</accession>
<dbReference type="InterPro" id="IPR027981">
    <property type="entry name" value="DUF4446"/>
</dbReference>
<gene>
    <name evidence="2" type="ORF">A3J04_00265</name>
</gene>
<evidence type="ECO:0000256" key="1">
    <source>
        <dbReference type="SAM" id="Phobius"/>
    </source>
</evidence>
<sequence length="151" mass="16755">MQGILFGGVIIVLFFVGVVLMRIVFLERKLRRLFGGKREKTLEALVYAHAEALSEAQDNIKKLDDAQKALEDVVLDAVQKVAIVRFNPFPDSGGDQSFAIAFLDGNNTGVVLSSLYSHNRQLVYAKPIEKGASRYALSAEEQTVLNRAMRQ</sequence>
<dbReference type="AlphaFoldDB" id="A0A1G2H104"/>
<keyword evidence="1" id="KW-1133">Transmembrane helix</keyword>
<comment type="caution">
    <text evidence="2">The sequence shown here is derived from an EMBL/GenBank/DDBJ whole genome shotgun (WGS) entry which is preliminary data.</text>
</comment>
<organism evidence="2 3">
    <name type="scientific">Candidatus Ryanbacteria bacterium RIFCSPLOWO2_02_FULL_47_14</name>
    <dbReference type="NCBI Taxonomy" id="1802129"/>
    <lineage>
        <taxon>Bacteria</taxon>
        <taxon>Candidatus Ryaniibacteriota</taxon>
    </lineage>
</organism>
<dbReference type="EMBL" id="MHNZ01000026">
    <property type="protein sequence ID" value="OGZ56144.1"/>
    <property type="molecule type" value="Genomic_DNA"/>
</dbReference>
<reference evidence="2 3" key="1">
    <citation type="journal article" date="2016" name="Nat. Commun.">
        <title>Thousands of microbial genomes shed light on interconnected biogeochemical processes in an aquifer system.</title>
        <authorList>
            <person name="Anantharaman K."/>
            <person name="Brown C.T."/>
            <person name="Hug L.A."/>
            <person name="Sharon I."/>
            <person name="Castelle C.J."/>
            <person name="Probst A.J."/>
            <person name="Thomas B.C."/>
            <person name="Singh A."/>
            <person name="Wilkins M.J."/>
            <person name="Karaoz U."/>
            <person name="Brodie E.L."/>
            <person name="Williams K.H."/>
            <person name="Hubbard S.S."/>
            <person name="Banfield J.F."/>
        </authorList>
    </citation>
    <scope>NUCLEOTIDE SEQUENCE [LARGE SCALE GENOMIC DNA]</scope>
</reference>
<evidence type="ECO:0000313" key="3">
    <source>
        <dbReference type="Proteomes" id="UP000177954"/>
    </source>
</evidence>
<dbReference type="Proteomes" id="UP000177954">
    <property type="component" value="Unassembled WGS sequence"/>
</dbReference>
<keyword evidence="1" id="KW-0812">Transmembrane</keyword>
<dbReference type="Pfam" id="PF14584">
    <property type="entry name" value="DUF4446"/>
    <property type="match status" value="1"/>
</dbReference>
<evidence type="ECO:0008006" key="4">
    <source>
        <dbReference type="Google" id="ProtNLM"/>
    </source>
</evidence>